<comment type="similarity">
    <text evidence="2">Belongs to the glycosyltransferase 41 family. O-GlcNAc transferase subfamily.</text>
</comment>
<dbReference type="SUPFAM" id="SSF53756">
    <property type="entry name" value="UDP-Glycosyltransferase/glycogen phosphorylase"/>
    <property type="match status" value="1"/>
</dbReference>
<dbReference type="Gene3D" id="3.40.50.11380">
    <property type="match status" value="1"/>
</dbReference>
<evidence type="ECO:0000256" key="5">
    <source>
        <dbReference type="ARBA" id="ARBA00022679"/>
    </source>
</evidence>
<feature type="domain" description="O-GlcNAc transferase C-terminal" evidence="9">
    <location>
        <begin position="228"/>
        <end position="379"/>
    </location>
</feature>
<organism evidence="10 11">
    <name type="scientific">Piscinibacter sakaiensis</name>
    <name type="common">Ideonella sakaiensis</name>
    <dbReference type="NCBI Taxonomy" id="1547922"/>
    <lineage>
        <taxon>Bacteria</taxon>
        <taxon>Pseudomonadati</taxon>
        <taxon>Pseudomonadota</taxon>
        <taxon>Betaproteobacteria</taxon>
        <taxon>Burkholderiales</taxon>
        <taxon>Sphaerotilaceae</taxon>
        <taxon>Piscinibacter</taxon>
    </lineage>
</organism>
<sequence length="1015" mass="110826">MFKSLLSLLRPARKGPAEDPATLEALFEEAALLTLQGKRHAAIKAWRALLERDPQNVNALNDLAACLSDIGQMAHAETTFELAYSLDDRSMPVVVNHAKVLVDQRRTTEALPLLTEAKIENPQSAATDGVYAAYSFQRGLVEQTAHYAKRCWLGNFDNLRVADGFLFNGTYADIDERAAAVEHRFWAETCRAPWRADEIAESLAALADSPFDGTGDAATARVGDGLARRVRIGYLSPDLRSHSVRYFFRPLLENHDRTRFEVFVYNDTPVADAQTALIEQATEHFHETFERSDTELYELVRGHRLDILVELAGHSSHNRSLLLQERFAPLQVTAIGYPPTTGLTTVDAKVIDRHLSTPEDRHHYTEMPLVLPNSFWCFDPLEAVPDVLPPPVGRKGHVSFGCVGNIGKITGRLLAAWRRILDAVPDSRLVLRSINFQDPASIDAMRERLRGAGIDTGRVDCHPPAHGQDFFASYADIDIILDTFPFTGGTTTCFAVFMGVPVVSIVGQSVIGRMGLSILSNLGAADLCVPDADTYVARAVALAGDRDYLERFRREARGRMRASSLGDGRRYAADLEAGLLQTLQRRHAGGLGYQHAVPALPAQELMRRAYAVLSHGNEVAAARIARHCLAVHPGTGSAHVLLAQIKAQAEGPRAAIDELLARVDGFSPADQVSTLLTIVRLARHAEDGDEAARALARLEALPQEDPLDALQVRLFQVAGATERAAPAAATRAPARGLARPLRVHLIVPCNGPSRYEVVRRRIEACVVPGVTLGCERCDEIDRLVAYRRALARDDLDLLLIVQKHVEVLQPRFFERLADALDRGIDLVGCAGATAWQRLDWRSQPFGQRAGCLVTLMRANGLPELRWLGPGRAACTDGLAVLDGSLLAARPAALRALPWDEELLRGGMLLEERWSHAAAQAGRRLASDALLGVVADSTIELDEEHRRLARLQVSRDLGFDPFVIEADDDMALAVTLLDAPTALAVAEAFAQDDRDPVHGPGPAAAAPPAAHSHLAK</sequence>
<dbReference type="EMBL" id="BBYR01000035">
    <property type="protein sequence ID" value="GAP36442.1"/>
    <property type="molecule type" value="Genomic_DNA"/>
</dbReference>
<evidence type="ECO:0000256" key="1">
    <source>
        <dbReference type="ARBA" id="ARBA00004922"/>
    </source>
</evidence>
<keyword evidence="11" id="KW-1185">Reference proteome</keyword>
<comment type="pathway">
    <text evidence="1">Protein modification; protein glycosylation.</text>
</comment>
<dbReference type="Pfam" id="PF13844">
    <property type="entry name" value="Glyco_transf_41"/>
    <property type="match status" value="2"/>
</dbReference>
<evidence type="ECO:0000256" key="6">
    <source>
        <dbReference type="ARBA" id="ARBA00022737"/>
    </source>
</evidence>
<feature type="domain" description="O-GlcNAc transferase C-terminal" evidence="9">
    <location>
        <begin position="405"/>
        <end position="575"/>
    </location>
</feature>
<reference evidence="11" key="1">
    <citation type="submission" date="2015-07" db="EMBL/GenBank/DDBJ databases">
        <title>Discovery of a poly(ethylene terephthalate assimilation.</title>
        <authorList>
            <person name="Yoshida S."/>
            <person name="Hiraga K."/>
            <person name="Takehana T."/>
            <person name="Taniguchi I."/>
            <person name="Yamaji H."/>
            <person name="Maeda Y."/>
            <person name="Toyohara K."/>
            <person name="Miyamoto K."/>
            <person name="Kimura Y."/>
            <person name="Oda K."/>
        </authorList>
    </citation>
    <scope>NUCLEOTIDE SEQUENCE [LARGE SCALE GENOMIC DNA]</scope>
    <source>
        <strain evidence="11">NBRC 110686 / TISTR 2288 / 201-F6</strain>
    </source>
</reference>
<comment type="caution">
    <text evidence="10">The sequence shown here is derived from an EMBL/GenBank/DDBJ whole genome shotgun (WGS) entry which is preliminary data.</text>
</comment>
<dbReference type="EC" id="2.4.1.255" evidence="3"/>
<accession>A0A0K8P1A4</accession>
<dbReference type="RefSeq" id="WP_054020433.1">
    <property type="nucleotide sequence ID" value="NZ_BBYR01000035.1"/>
</dbReference>
<dbReference type="InterPro" id="IPR011990">
    <property type="entry name" value="TPR-like_helical_dom_sf"/>
</dbReference>
<dbReference type="OrthoDB" id="101857at2"/>
<evidence type="ECO:0000256" key="4">
    <source>
        <dbReference type="ARBA" id="ARBA00022676"/>
    </source>
</evidence>
<dbReference type="InterPro" id="IPR029489">
    <property type="entry name" value="OGT/SEC/SPY_C"/>
</dbReference>
<dbReference type="Gene3D" id="1.25.40.10">
    <property type="entry name" value="Tetratricopeptide repeat domain"/>
    <property type="match status" value="1"/>
</dbReference>
<proteinExistence type="inferred from homology"/>
<dbReference type="STRING" id="1547922.ISF6_2282"/>
<protein>
    <recommendedName>
        <fullName evidence="3">protein O-GlcNAc transferase</fullName>
        <ecNumber evidence="3">2.4.1.255</ecNumber>
    </recommendedName>
</protein>
<evidence type="ECO:0000256" key="8">
    <source>
        <dbReference type="SAM" id="MobiDB-lite"/>
    </source>
</evidence>
<dbReference type="PANTHER" id="PTHR44835:SF1">
    <property type="entry name" value="PROTEIN O-GLCNAC TRANSFERASE"/>
    <property type="match status" value="1"/>
</dbReference>
<evidence type="ECO:0000256" key="2">
    <source>
        <dbReference type="ARBA" id="ARBA00005386"/>
    </source>
</evidence>
<dbReference type="Proteomes" id="UP000037660">
    <property type="component" value="Unassembled WGS sequence"/>
</dbReference>
<evidence type="ECO:0000256" key="3">
    <source>
        <dbReference type="ARBA" id="ARBA00011970"/>
    </source>
</evidence>
<dbReference type="PANTHER" id="PTHR44835">
    <property type="entry name" value="UDP-N-ACETYLGLUCOSAMINE--PEPTIDE N-ACETYLGLUCOSAMINYLTRANSFERASE SPINDLY-RELATED"/>
    <property type="match status" value="1"/>
</dbReference>
<evidence type="ECO:0000259" key="9">
    <source>
        <dbReference type="Pfam" id="PF13844"/>
    </source>
</evidence>
<evidence type="ECO:0000256" key="7">
    <source>
        <dbReference type="ARBA" id="ARBA00022803"/>
    </source>
</evidence>
<feature type="compositionally biased region" description="Low complexity" evidence="8">
    <location>
        <begin position="999"/>
        <end position="1009"/>
    </location>
</feature>
<name>A0A0K8P1A4_PISS1</name>
<dbReference type="AlphaFoldDB" id="A0A0K8P1A4"/>
<keyword evidence="5" id="KW-0808">Transferase</keyword>
<dbReference type="SUPFAM" id="SSF48452">
    <property type="entry name" value="TPR-like"/>
    <property type="match status" value="1"/>
</dbReference>
<keyword evidence="6" id="KW-0677">Repeat</keyword>
<evidence type="ECO:0000313" key="10">
    <source>
        <dbReference type="EMBL" id="GAP36442.1"/>
    </source>
</evidence>
<evidence type="ECO:0000313" key="11">
    <source>
        <dbReference type="Proteomes" id="UP000037660"/>
    </source>
</evidence>
<dbReference type="InterPro" id="IPR019734">
    <property type="entry name" value="TPR_rpt"/>
</dbReference>
<keyword evidence="7" id="KW-0802">TPR repeat</keyword>
<gene>
    <name evidence="10" type="ORF">ISF6_2282</name>
</gene>
<dbReference type="GO" id="GO:0097363">
    <property type="term" value="F:protein O-acetylglucosaminyltransferase activity"/>
    <property type="evidence" value="ECO:0007669"/>
    <property type="project" value="UniProtKB-EC"/>
</dbReference>
<dbReference type="InterPro" id="IPR051939">
    <property type="entry name" value="Glycosyltr_41/O-GlcNAc_trsf"/>
</dbReference>
<reference evidence="10 11" key="2">
    <citation type="journal article" date="2016" name="Science">
        <title>A bacterium that degrades and assimilates poly(ethylene terephthalate).</title>
        <authorList>
            <person name="Yoshida S."/>
            <person name="Hiraga K."/>
            <person name="Takehana T."/>
            <person name="Taniguchi I."/>
            <person name="Yamaji H."/>
            <person name="Maeda Y."/>
            <person name="Toyohara K."/>
            <person name="Miyamoto K."/>
            <person name="Kimura Y."/>
            <person name="Oda K."/>
        </authorList>
    </citation>
    <scope>NUCLEOTIDE SEQUENCE [LARGE SCALE GENOMIC DNA]</scope>
    <source>
        <strain evidence="11">NBRC 110686 / TISTR 2288 / 201-F6</strain>
    </source>
</reference>
<dbReference type="Gene3D" id="3.40.50.2000">
    <property type="entry name" value="Glycogen Phosphorylase B"/>
    <property type="match status" value="1"/>
</dbReference>
<keyword evidence="4" id="KW-0328">Glycosyltransferase</keyword>
<feature type="region of interest" description="Disordered" evidence="8">
    <location>
        <begin position="992"/>
        <end position="1015"/>
    </location>
</feature>
<dbReference type="SMART" id="SM00028">
    <property type="entry name" value="TPR"/>
    <property type="match status" value="2"/>
</dbReference>